<dbReference type="KEGG" id="mde:101889503"/>
<evidence type="ECO:0000313" key="3">
    <source>
        <dbReference type="Proteomes" id="UP001652621"/>
    </source>
</evidence>
<dbReference type="PRINTS" id="PR00180">
    <property type="entry name" value="CRETINALDHBP"/>
</dbReference>
<dbReference type="InterPro" id="IPR036865">
    <property type="entry name" value="CRAL-TRIO_dom_sf"/>
</dbReference>
<feature type="domain" description="CRAL-TRIO" evidence="1">
    <location>
        <begin position="76"/>
        <end position="246"/>
    </location>
</feature>
<dbReference type="PANTHER" id="PTHR10174">
    <property type="entry name" value="ALPHA-TOCOPHEROL TRANSFER PROTEIN-RELATED"/>
    <property type="match status" value="1"/>
</dbReference>
<dbReference type="SUPFAM" id="SSF46938">
    <property type="entry name" value="CRAL/TRIO N-terminal domain"/>
    <property type="match status" value="1"/>
</dbReference>
<dbReference type="RefSeq" id="XP_011295725.1">
    <property type="nucleotide sequence ID" value="XM_011297423.2"/>
</dbReference>
<gene>
    <name evidence="2" type="primary">101889503</name>
    <name evidence="4" type="synonym">LOC101889503</name>
</gene>
<accession>A0A1I8N2H9</accession>
<dbReference type="EnsemblMetazoa" id="MDOA010859-RB">
    <property type="protein sequence ID" value="MDOA010859-PB"/>
    <property type="gene ID" value="MDOA010859"/>
</dbReference>
<dbReference type="VEuPathDB" id="VectorBase:MDOMA2_002388"/>
<reference evidence="2" key="1">
    <citation type="submission" date="2020-05" db="UniProtKB">
        <authorList>
            <consortium name="EnsemblMetazoa"/>
        </authorList>
    </citation>
    <scope>IDENTIFICATION</scope>
    <source>
        <strain evidence="2">Aabys</strain>
    </source>
</reference>
<dbReference type="CDD" id="cd00170">
    <property type="entry name" value="SEC14"/>
    <property type="match status" value="1"/>
</dbReference>
<dbReference type="InterPro" id="IPR036273">
    <property type="entry name" value="CRAL/TRIO_N_dom_sf"/>
</dbReference>
<dbReference type="Gene3D" id="3.40.525.10">
    <property type="entry name" value="CRAL-TRIO lipid binding domain"/>
    <property type="match status" value="1"/>
</dbReference>
<evidence type="ECO:0000313" key="2">
    <source>
        <dbReference type="EnsemblMetazoa" id="MDOA010859-PB"/>
    </source>
</evidence>
<dbReference type="eggNOG" id="KOG1471">
    <property type="taxonomic scope" value="Eukaryota"/>
</dbReference>
<reference evidence="4" key="2">
    <citation type="submission" date="2025-04" db="UniProtKB">
        <authorList>
            <consortium name="RefSeq"/>
        </authorList>
    </citation>
    <scope>IDENTIFICATION</scope>
    <source>
        <strain evidence="4">Aabys</strain>
    </source>
</reference>
<dbReference type="SUPFAM" id="SSF52087">
    <property type="entry name" value="CRAL/TRIO domain"/>
    <property type="match status" value="1"/>
</dbReference>
<organism evidence="2">
    <name type="scientific">Musca domestica</name>
    <name type="common">House fly</name>
    <dbReference type="NCBI Taxonomy" id="7370"/>
    <lineage>
        <taxon>Eukaryota</taxon>
        <taxon>Metazoa</taxon>
        <taxon>Ecdysozoa</taxon>
        <taxon>Arthropoda</taxon>
        <taxon>Hexapoda</taxon>
        <taxon>Insecta</taxon>
        <taxon>Pterygota</taxon>
        <taxon>Neoptera</taxon>
        <taxon>Endopterygota</taxon>
        <taxon>Diptera</taxon>
        <taxon>Brachycera</taxon>
        <taxon>Muscomorpha</taxon>
        <taxon>Muscoidea</taxon>
        <taxon>Muscidae</taxon>
        <taxon>Musca</taxon>
    </lineage>
</organism>
<dbReference type="PROSITE" id="PS50191">
    <property type="entry name" value="CRAL_TRIO"/>
    <property type="match status" value="1"/>
</dbReference>
<name>A0A1I8N2H9_MUSDO</name>
<proteinExistence type="predicted"/>
<dbReference type="Proteomes" id="UP001652621">
    <property type="component" value="Unplaced"/>
</dbReference>
<dbReference type="GO" id="GO:1902936">
    <property type="term" value="F:phosphatidylinositol bisphosphate binding"/>
    <property type="evidence" value="ECO:0007669"/>
    <property type="project" value="TreeGrafter"/>
</dbReference>
<dbReference type="AlphaFoldDB" id="A0A1I8N2H9"/>
<keyword evidence="3" id="KW-1185">Reference proteome</keyword>
<dbReference type="GeneID" id="101889503"/>
<sequence>MFFYGNHDEETAVDGLQQWFEENPKLPNKIDRNLLWRFYKRSSKDVEETKKLVETFYSLRLKNPRLFINRDPCDVDTENMYKYLHIVPLSRLTPENYHVTCVQFHKLDSKLIHFTEDIKTFIMIQDCHFMEPDVKLDKTAAILSDGEVVIMDMRGVTMKQVTTLIISTMSVFVKYINQAYPNRLRAVHMINCPSYLDKVLAFLKPFMNRELYDMMKCHTKGLESLYECIPKDMLPEEYGGNAGGMAELSLAYRDYVVKMRPLLMDPDYWTVQTSSEGQC</sequence>
<dbReference type="PANTHER" id="PTHR10174:SF222">
    <property type="entry name" value="GH10083P-RELATED"/>
    <property type="match status" value="1"/>
</dbReference>
<dbReference type="Pfam" id="PF00650">
    <property type="entry name" value="CRAL_TRIO"/>
    <property type="match status" value="1"/>
</dbReference>
<evidence type="ECO:0000259" key="1">
    <source>
        <dbReference type="PROSITE" id="PS50191"/>
    </source>
</evidence>
<dbReference type="VEuPathDB" id="VectorBase:MDOA010859"/>
<protein>
    <submittedName>
        <fullName evidence="4">Alpha-tocopherol transfer protein-like</fullName>
    </submittedName>
</protein>
<dbReference type="SMART" id="SM00516">
    <property type="entry name" value="SEC14"/>
    <property type="match status" value="1"/>
</dbReference>
<dbReference type="eggNOG" id="KOG1176">
    <property type="taxonomic scope" value="Eukaryota"/>
</dbReference>
<dbReference type="GO" id="GO:0016020">
    <property type="term" value="C:membrane"/>
    <property type="evidence" value="ECO:0007669"/>
    <property type="project" value="TreeGrafter"/>
</dbReference>
<dbReference type="InterPro" id="IPR001251">
    <property type="entry name" value="CRAL-TRIO_dom"/>
</dbReference>
<evidence type="ECO:0000313" key="4">
    <source>
        <dbReference type="RefSeq" id="XP_011295725.1"/>
    </source>
</evidence>
<dbReference type="OrthoDB" id="1434354at2759"/>